<keyword evidence="3" id="KW-1185">Reference proteome</keyword>
<dbReference type="KEGG" id="ehx:EMIHUDRAFT_469447"/>
<dbReference type="PANTHER" id="PTHR31350">
    <property type="entry name" value="SI:DKEY-261L7.2"/>
    <property type="match status" value="1"/>
</dbReference>
<dbReference type="EnsemblProtists" id="EOD23686">
    <property type="protein sequence ID" value="EOD23686"/>
    <property type="gene ID" value="EMIHUDRAFT_469447"/>
</dbReference>
<evidence type="ECO:0000313" key="3">
    <source>
        <dbReference type="Proteomes" id="UP000013827"/>
    </source>
</evidence>
<protein>
    <recommendedName>
        <fullName evidence="1">Protein SirB1 N-terminal domain-containing protein</fullName>
    </recommendedName>
</protein>
<proteinExistence type="predicted"/>
<dbReference type="PANTHER" id="PTHR31350:SF21">
    <property type="entry name" value="F-BOX ONLY PROTEIN 21"/>
    <property type="match status" value="1"/>
</dbReference>
<dbReference type="PaxDb" id="2903-EOD23686"/>
<sequence>MLAVSILSAELRSASEARQKLTTALAAPEPVRAFDLAVLVAAEERHEEDVGEIRESIDQSIAELAERSSTRVRLAELVGSAADEHAVAAAVGATLFGSGAPDDDGSAFFAGSSEADYYDPANSFVDAVLQRRVGIPISLGLVYCECCERLGLPMVGLNAPAHLLVAPADRSLGFVVDAFGGGSILDADGAAELVARNAGMTFDYALGGRTVDGGLQRGRILLRSLRQRPMTPAMWCSRMLRNLLAVHAAAGDVVRTLGATERLRIVGEAHPSATSPREQRECAVQLAACLRTLRWEARREEAAALLAEALQGAAGGEWAARAAAGGGEGDRASLLAARLLEDDQEGFFAMGKGA</sequence>
<dbReference type="STRING" id="2903.R1EL31"/>
<reference evidence="3" key="1">
    <citation type="journal article" date="2013" name="Nature">
        <title>Pan genome of the phytoplankton Emiliania underpins its global distribution.</title>
        <authorList>
            <person name="Read B.A."/>
            <person name="Kegel J."/>
            <person name="Klute M.J."/>
            <person name="Kuo A."/>
            <person name="Lefebvre S.C."/>
            <person name="Maumus F."/>
            <person name="Mayer C."/>
            <person name="Miller J."/>
            <person name="Monier A."/>
            <person name="Salamov A."/>
            <person name="Young J."/>
            <person name="Aguilar M."/>
            <person name="Claverie J.M."/>
            <person name="Frickenhaus S."/>
            <person name="Gonzalez K."/>
            <person name="Herman E.K."/>
            <person name="Lin Y.C."/>
            <person name="Napier J."/>
            <person name="Ogata H."/>
            <person name="Sarno A.F."/>
            <person name="Shmutz J."/>
            <person name="Schroeder D."/>
            <person name="de Vargas C."/>
            <person name="Verret F."/>
            <person name="von Dassow P."/>
            <person name="Valentin K."/>
            <person name="Van de Peer Y."/>
            <person name="Wheeler G."/>
            <person name="Dacks J.B."/>
            <person name="Delwiche C.F."/>
            <person name="Dyhrman S.T."/>
            <person name="Glockner G."/>
            <person name="John U."/>
            <person name="Richards T."/>
            <person name="Worden A.Z."/>
            <person name="Zhang X."/>
            <person name="Grigoriev I.V."/>
            <person name="Allen A.E."/>
            <person name="Bidle K."/>
            <person name="Borodovsky M."/>
            <person name="Bowler C."/>
            <person name="Brownlee C."/>
            <person name="Cock J.M."/>
            <person name="Elias M."/>
            <person name="Gladyshev V.N."/>
            <person name="Groth M."/>
            <person name="Guda C."/>
            <person name="Hadaegh A."/>
            <person name="Iglesias-Rodriguez M.D."/>
            <person name="Jenkins J."/>
            <person name="Jones B.M."/>
            <person name="Lawson T."/>
            <person name="Leese F."/>
            <person name="Lindquist E."/>
            <person name="Lobanov A."/>
            <person name="Lomsadze A."/>
            <person name="Malik S.B."/>
            <person name="Marsh M.E."/>
            <person name="Mackinder L."/>
            <person name="Mock T."/>
            <person name="Mueller-Roeber B."/>
            <person name="Pagarete A."/>
            <person name="Parker M."/>
            <person name="Probert I."/>
            <person name="Quesneville H."/>
            <person name="Raines C."/>
            <person name="Rensing S.A."/>
            <person name="Riano-Pachon D.M."/>
            <person name="Richier S."/>
            <person name="Rokitta S."/>
            <person name="Shiraiwa Y."/>
            <person name="Soanes D.M."/>
            <person name="van der Giezen M."/>
            <person name="Wahlund T.M."/>
            <person name="Williams B."/>
            <person name="Wilson W."/>
            <person name="Wolfe G."/>
            <person name="Wurch L.L."/>
        </authorList>
    </citation>
    <scope>NUCLEOTIDE SEQUENCE</scope>
</reference>
<dbReference type="AlphaFoldDB" id="A0A0D3JJK1"/>
<dbReference type="GeneID" id="17269242"/>
<accession>A0A0D3JJK1</accession>
<dbReference type="Pfam" id="PF13369">
    <property type="entry name" value="Transglut_core2"/>
    <property type="match status" value="1"/>
</dbReference>
<evidence type="ECO:0000259" key="1">
    <source>
        <dbReference type="Pfam" id="PF13369"/>
    </source>
</evidence>
<reference evidence="2" key="2">
    <citation type="submission" date="2024-10" db="UniProtKB">
        <authorList>
            <consortium name="EnsemblProtists"/>
        </authorList>
    </citation>
    <scope>IDENTIFICATION</scope>
</reference>
<dbReference type="RefSeq" id="XP_005776115.1">
    <property type="nucleotide sequence ID" value="XM_005776058.1"/>
</dbReference>
<name>A0A0D3JJK1_EMIH1</name>
<dbReference type="HOGENOM" id="CLU_783973_0_0_1"/>
<evidence type="ECO:0000313" key="2">
    <source>
        <dbReference type="EnsemblProtists" id="EOD23686"/>
    </source>
</evidence>
<dbReference type="Proteomes" id="UP000013827">
    <property type="component" value="Unassembled WGS sequence"/>
</dbReference>
<dbReference type="InterPro" id="IPR032698">
    <property type="entry name" value="SirB1_N"/>
</dbReference>
<feature type="domain" description="Protein SirB1 N-terminal" evidence="1">
    <location>
        <begin position="59"/>
        <end position="201"/>
    </location>
</feature>
<organism evidence="2 3">
    <name type="scientific">Emiliania huxleyi (strain CCMP1516)</name>
    <dbReference type="NCBI Taxonomy" id="280463"/>
    <lineage>
        <taxon>Eukaryota</taxon>
        <taxon>Haptista</taxon>
        <taxon>Haptophyta</taxon>
        <taxon>Prymnesiophyceae</taxon>
        <taxon>Isochrysidales</taxon>
        <taxon>Noelaerhabdaceae</taxon>
        <taxon>Emiliania</taxon>
    </lineage>
</organism>